<keyword evidence="3" id="KW-1185">Reference proteome</keyword>
<dbReference type="Proteomes" id="UP000054097">
    <property type="component" value="Unassembled WGS sequence"/>
</dbReference>
<dbReference type="HOGENOM" id="CLU_028123_2_1_1"/>
<dbReference type="OrthoDB" id="5977668at2759"/>
<sequence length="453" mass="50506">MGSLGVAKMVAAGGVPNTSALNEYSDHEVHLYDADSRPGGHANTVPFTNPQNGETTMVDTGFIVFNPPTYPNFHRFLKLVGIKTIDTEMTFALTRDNGAFEWAGDTLFTLFCQPGNLFKGSMWRMIWDILRFNASARRLVIEAEQDAEGKDAMSIGEYLDRNGYSAEFRDDYLIIFLARHIEYVSRVTSKLPSGALRLGKPVVSVTTARSEEGAFPKVILRTADGQSEEYDRVVLACHSGTALQILENGGGATPEEKSILGGFGWTQNRIVLHSDISALPKHRSAWSAWNYVTESEHTEKGTTKKNSDKFALSCKWHWIDASPHMERYGPIICTLNPTFPIDKSSIQAHAQYEHPTFNAAAERSQRAMPQIQNTRGLLYAGAWMANGFHEDGFRVGLQAAVSIGDVKLPFDIRPPDRRVEALWTADVFDVLERVRRVLSRFWLALLFVVGIMV</sequence>
<evidence type="ECO:0000259" key="1">
    <source>
        <dbReference type="Pfam" id="PF01593"/>
    </source>
</evidence>
<dbReference type="Pfam" id="PF01593">
    <property type="entry name" value="Amino_oxidase"/>
    <property type="match status" value="1"/>
</dbReference>
<feature type="domain" description="Amine oxidase" evidence="1">
    <location>
        <begin position="188"/>
        <end position="243"/>
    </location>
</feature>
<dbReference type="GO" id="GO:0016491">
    <property type="term" value="F:oxidoreductase activity"/>
    <property type="evidence" value="ECO:0007669"/>
    <property type="project" value="InterPro"/>
</dbReference>
<protein>
    <recommendedName>
        <fullName evidence="1">Amine oxidase domain-containing protein</fullName>
    </recommendedName>
</protein>
<dbReference type="InterPro" id="IPR002937">
    <property type="entry name" value="Amino_oxidase"/>
</dbReference>
<dbReference type="AlphaFoldDB" id="A0A0C3ADQ0"/>
<name>A0A0C3ADQ0_SERVB</name>
<dbReference type="PANTHER" id="PTHR42923">
    <property type="entry name" value="PROTOPORPHYRINOGEN OXIDASE"/>
    <property type="match status" value="1"/>
</dbReference>
<proteinExistence type="predicted"/>
<accession>A0A0C3ADQ0</accession>
<gene>
    <name evidence="2" type="ORF">M408DRAFT_28417</name>
</gene>
<reference evidence="3" key="2">
    <citation type="submission" date="2015-01" db="EMBL/GenBank/DDBJ databases">
        <title>Evolutionary Origins and Diversification of the Mycorrhizal Mutualists.</title>
        <authorList>
            <consortium name="DOE Joint Genome Institute"/>
            <consortium name="Mycorrhizal Genomics Consortium"/>
            <person name="Kohler A."/>
            <person name="Kuo A."/>
            <person name="Nagy L.G."/>
            <person name="Floudas D."/>
            <person name="Copeland A."/>
            <person name="Barry K.W."/>
            <person name="Cichocki N."/>
            <person name="Veneault-Fourrey C."/>
            <person name="LaButti K."/>
            <person name="Lindquist E.A."/>
            <person name="Lipzen A."/>
            <person name="Lundell T."/>
            <person name="Morin E."/>
            <person name="Murat C."/>
            <person name="Riley R."/>
            <person name="Ohm R."/>
            <person name="Sun H."/>
            <person name="Tunlid A."/>
            <person name="Henrissat B."/>
            <person name="Grigoriev I.V."/>
            <person name="Hibbett D.S."/>
            <person name="Martin F."/>
        </authorList>
    </citation>
    <scope>NUCLEOTIDE SEQUENCE [LARGE SCALE GENOMIC DNA]</scope>
    <source>
        <strain evidence="3">MAFF 305830</strain>
    </source>
</reference>
<dbReference type="SUPFAM" id="SSF51905">
    <property type="entry name" value="FAD/NAD(P)-binding domain"/>
    <property type="match status" value="1"/>
</dbReference>
<organism evidence="2 3">
    <name type="scientific">Serendipita vermifera MAFF 305830</name>
    <dbReference type="NCBI Taxonomy" id="933852"/>
    <lineage>
        <taxon>Eukaryota</taxon>
        <taxon>Fungi</taxon>
        <taxon>Dikarya</taxon>
        <taxon>Basidiomycota</taxon>
        <taxon>Agaricomycotina</taxon>
        <taxon>Agaricomycetes</taxon>
        <taxon>Sebacinales</taxon>
        <taxon>Serendipitaceae</taxon>
        <taxon>Serendipita</taxon>
    </lineage>
</organism>
<dbReference type="STRING" id="933852.A0A0C3ADQ0"/>
<dbReference type="Gene3D" id="3.50.50.60">
    <property type="entry name" value="FAD/NAD(P)-binding domain"/>
    <property type="match status" value="1"/>
</dbReference>
<dbReference type="PANTHER" id="PTHR42923:SF17">
    <property type="entry name" value="AMINE OXIDASE DOMAIN-CONTAINING PROTEIN"/>
    <property type="match status" value="1"/>
</dbReference>
<dbReference type="Pfam" id="PF13450">
    <property type="entry name" value="NAD_binding_8"/>
    <property type="match status" value="1"/>
</dbReference>
<reference evidence="2 3" key="1">
    <citation type="submission" date="2014-04" db="EMBL/GenBank/DDBJ databases">
        <authorList>
            <consortium name="DOE Joint Genome Institute"/>
            <person name="Kuo A."/>
            <person name="Zuccaro A."/>
            <person name="Kohler A."/>
            <person name="Nagy L.G."/>
            <person name="Floudas D."/>
            <person name="Copeland A."/>
            <person name="Barry K.W."/>
            <person name="Cichocki N."/>
            <person name="Veneault-Fourrey C."/>
            <person name="LaButti K."/>
            <person name="Lindquist E.A."/>
            <person name="Lipzen A."/>
            <person name="Lundell T."/>
            <person name="Morin E."/>
            <person name="Murat C."/>
            <person name="Sun H."/>
            <person name="Tunlid A."/>
            <person name="Henrissat B."/>
            <person name="Grigoriev I.V."/>
            <person name="Hibbett D.S."/>
            <person name="Martin F."/>
            <person name="Nordberg H.P."/>
            <person name="Cantor M.N."/>
            <person name="Hua S.X."/>
        </authorList>
    </citation>
    <scope>NUCLEOTIDE SEQUENCE [LARGE SCALE GENOMIC DNA]</scope>
    <source>
        <strain evidence="2 3">MAFF 305830</strain>
    </source>
</reference>
<dbReference type="InterPro" id="IPR050464">
    <property type="entry name" value="Zeta_carotene_desat/Oxidored"/>
</dbReference>
<dbReference type="InterPro" id="IPR036188">
    <property type="entry name" value="FAD/NAD-bd_sf"/>
</dbReference>
<dbReference type="EMBL" id="KN824348">
    <property type="protein sequence ID" value="KIM22770.1"/>
    <property type="molecule type" value="Genomic_DNA"/>
</dbReference>
<evidence type="ECO:0000313" key="3">
    <source>
        <dbReference type="Proteomes" id="UP000054097"/>
    </source>
</evidence>
<evidence type="ECO:0000313" key="2">
    <source>
        <dbReference type="EMBL" id="KIM22770.1"/>
    </source>
</evidence>